<dbReference type="AlphaFoldDB" id="A0A0L0FK25"/>
<evidence type="ECO:0000256" key="1">
    <source>
        <dbReference type="SAM" id="MobiDB-lite"/>
    </source>
</evidence>
<dbReference type="RefSeq" id="XP_014150300.1">
    <property type="nucleotide sequence ID" value="XM_014294825.1"/>
</dbReference>
<name>A0A0L0FK25_9EUKA</name>
<evidence type="ECO:0008006" key="4">
    <source>
        <dbReference type="Google" id="ProtNLM"/>
    </source>
</evidence>
<dbReference type="GO" id="GO:0003676">
    <property type="term" value="F:nucleic acid binding"/>
    <property type="evidence" value="ECO:0007669"/>
    <property type="project" value="InterPro"/>
</dbReference>
<organism evidence="2 3">
    <name type="scientific">Sphaeroforma arctica JP610</name>
    <dbReference type="NCBI Taxonomy" id="667725"/>
    <lineage>
        <taxon>Eukaryota</taxon>
        <taxon>Ichthyosporea</taxon>
        <taxon>Ichthyophonida</taxon>
        <taxon>Sphaeroforma</taxon>
    </lineage>
</organism>
<dbReference type="SUPFAM" id="SSF53098">
    <property type="entry name" value="Ribonuclease H-like"/>
    <property type="match status" value="1"/>
</dbReference>
<protein>
    <recommendedName>
        <fullName evidence="4">Integrase catalytic domain-containing protein</fullName>
    </recommendedName>
</protein>
<dbReference type="GeneID" id="25911608"/>
<feature type="region of interest" description="Disordered" evidence="1">
    <location>
        <begin position="1"/>
        <end position="21"/>
    </location>
</feature>
<dbReference type="Proteomes" id="UP000054560">
    <property type="component" value="Unassembled WGS sequence"/>
</dbReference>
<gene>
    <name evidence="2" type="ORF">SARC_11104</name>
</gene>
<sequence>MPVVSQRKNKPGKFNYGPHRANSITGHTWQIQLRATPGKFKKTLFAIFEGQGFSRKLQSHMGTEFVNKVVDGVVQEVGISHRVSQQYRLQVLRATERRHKRIKRPIRIGCESTR</sequence>
<dbReference type="Gene3D" id="3.30.420.10">
    <property type="entry name" value="Ribonuclease H-like superfamily/Ribonuclease H"/>
    <property type="match status" value="1"/>
</dbReference>
<dbReference type="InterPro" id="IPR012337">
    <property type="entry name" value="RNaseH-like_sf"/>
</dbReference>
<dbReference type="EMBL" id="KQ243125">
    <property type="protein sequence ID" value="KNC76398.1"/>
    <property type="molecule type" value="Genomic_DNA"/>
</dbReference>
<evidence type="ECO:0000313" key="3">
    <source>
        <dbReference type="Proteomes" id="UP000054560"/>
    </source>
</evidence>
<keyword evidence="3" id="KW-1185">Reference proteome</keyword>
<reference evidence="2 3" key="1">
    <citation type="submission" date="2011-02" db="EMBL/GenBank/DDBJ databases">
        <title>The Genome Sequence of Sphaeroforma arctica JP610.</title>
        <authorList>
            <consortium name="The Broad Institute Genome Sequencing Platform"/>
            <person name="Russ C."/>
            <person name="Cuomo C."/>
            <person name="Young S.K."/>
            <person name="Zeng Q."/>
            <person name="Gargeya S."/>
            <person name="Alvarado L."/>
            <person name="Berlin A."/>
            <person name="Chapman S.B."/>
            <person name="Chen Z."/>
            <person name="Freedman E."/>
            <person name="Gellesch M."/>
            <person name="Goldberg J."/>
            <person name="Griggs A."/>
            <person name="Gujja S."/>
            <person name="Heilman E."/>
            <person name="Heiman D."/>
            <person name="Howarth C."/>
            <person name="Mehta T."/>
            <person name="Neiman D."/>
            <person name="Pearson M."/>
            <person name="Roberts A."/>
            <person name="Saif S."/>
            <person name="Shea T."/>
            <person name="Shenoy N."/>
            <person name="Sisk P."/>
            <person name="Stolte C."/>
            <person name="Sykes S."/>
            <person name="White J."/>
            <person name="Yandava C."/>
            <person name="Burger G."/>
            <person name="Gray M.W."/>
            <person name="Holland P.W.H."/>
            <person name="King N."/>
            <person name="Lang F.B.F."/>
            <person name="Roger A.J."/>
            <person name="Ruiz-Trillo I."/>
            <person name="Haas B."/>
            <person name="Nusbaum C."/>
            <person name="Birren B."/>
        </authorList>
    </citation>
    <scope>NUCLEOTIDE SEQUENCE [LARGE SCALE GENOMIC DNA]</scope>
    <source>
        <strain evidence="2 3">JP610</strain>
    </source>
</reference>
<dbReference type="InterPro" id="IPR036397">
    <property type="entry name" value="RNaseH_sf"/>
</dbReference>
<proteinExistence type="predicted"/>
<accession>A0A0L0FK25</accession>
<evidence type="ECO:0000313" key="2">
    <source>
        <dbReference type="EMBL" id="KNC76398.1"/>
    </source>
</evidence>